<sequence>MATKDHCLSPKDKQNIDNFDYLSSRQSNNNLNLNQNHHGLNGNLIWSKDDSSESKKNKFYDSQILSNDLQTRKESKTWNPFSKNNLPSNDMNIDSGFEKKELKDKKYFSSNPNVNSSTLSLHIVAYENYHEVSSNQNDKCEKKEKEDKGEIGMIKQMKQLFVTLIFAETNPFEFPRQKEDDQDEVPEVIKFKATQKVFNPNGGIELRNGRKLSKETSFSSSINSVNSGCIITLDDEKIAEFKETSLVRCKDRENHLQDHWLKKMRSNIHGFGVFAIKEFKKNTVLTEYKGRSVNNEKANKIEAKRGEDAETYLFRVSEEKVLDASKSKSLAHFINASCDPNVYAVIEDERIFIVASKKIKKGDELLLNYNFEKINGGFSLPCNCGSKFCRQFMDINPSLY</sequence>
<organism evidence="1 2">
    <name type="scientific">Panagrolaimus sp. ES5</name>
    <dbReference type="NCBI Taxonomy" id="591445"/>
    <lineage>
        <taxon>Eukaryota</taxon>
        <taxon>Metazoa</taxon>
        <taxon>Ecdysozoa</taxon>
        <taxon>Nematoda</taxon>
        <taxon>Chromadorea</taxon>
        <taxon>Rhabditida</taxon>
        <taxon>Tylenchina</taxon>
        <taxon>Panagrolaimomorpha</taxon>
        <taxon>Panagrolaimoidea</taxon>
        <taxon>Panagrolaimidae</taxon>
        <taxon>Panagrolaimus</taxon>
    </lineage>
</organism>
<accession>A0AC34FP19</accession>
<reference evidence="2" key="1">
    <citation type="submission" date="2022-11" db="UniProtKB">
        <authorList>
            <consortium name="WormBaseParasite"/>
        </authorList>
    </citation>
    <scope>IDENTIFICATION</scope>
</reference>
<protein>
    <submittedName>
        <fullName evidence="2">Histone-lysine N-methyltransferase</fullName>
    </submittedName>
</protein>
<evidence type="ECO:0000313" key="1">
    <source>
        <dbReference type="Proteomes" id="UP000887579"/>
    </source>
</evidence>
<evidence type="ECO:0000313" key="2">
    <source>
        <dbReference type="WBParaSite" id="ES5_v2.g18934.t1"/>
    </source>
</evidence>
<proteinExistence type="predicted"/>
<dbReference type="WBParaSite" id="ES5_v2.g18934.t1">
    <property type="protein sequence ID" value="ES5_v2.g18934.t1"/>
    <property type="gene ID" value="ES5_v2.g18934"/>
</dbReference>
<name>A0AC34FP19_9BILA</name>
<dbReference type="Proteomes" id="UP000887579">
    <property type="component" value="Unplaced"/>
</dbReference>